<dbReference type="InParanoid" id="A0A090MCM6"/>
<evidence type="ECO:0000256" key="7">
    <source>
        <dbReference type="SAM" id="Phobius"/>
    </source>
</evidence>
<dbReference type="OrthoDB" id="958254at2759"/>
<evidence type="ECO:0000256" key="1">
    <source>
        <dbReference type="ARBA" id="ARBA00004613"/>
    </source>
</evidence>
<accession>A0A090MCM6</accession>
<evidence type="ECO:0000256" key="3">
    <source>
        <dbReference type="ARBA" id="ARBA00022525"/>
    </source>
</evidence>
<evidence type="ECO:0000256" key="4">
    <source>
        <dbReference type="ARBA" id="ARBA00022729"/>
    </source>
</evidence>
<sequence>MASTSRSSRDWFGARGIMLALACAVVLARPSAVLASDYHADGALAIPYESRAERAMKARVSLDETAHTRTTARGTRVEGEDLAARARLVLKELWRRRTAAARDAVDVDERKRAERELDLIGDAIEAAKGGGGGDGGVVDRKRFAALGYSGEAEDAWGGSGGLMESIERRGGIVPGVGVRRAGPSKPSRSGEEEELWKFMSARRKRGGNAKRGFAAKERLAPAAPWFKPKQPEVYWDVDLEKIQRARESVEAKRKETDDFDFEITDMPIKALANKKHVAALGEARGAAQTPDDDKVDDKFIDAKHDAMGELLRGAQNSTDNTFSEKVEEWTRAAAMRLQNATMSAKETIETMTNRAMEVEQKLFMKHVDVRMFVDFADPFSLEFMLGAFQQLSSEQLGPVKWNIVPFVNVGQERNVSANCAQRGNGQHLSCNANTIAACALKHIGTVSGGTSAFTSCYAMQLLKLEAQDALKNGRQQDTLSRVEERCCAAVSDGVVRWTGKMGQATQLGSSTENQCAAQKQCVTNGAGLELLSLNNAELGNVKPEHRWLPWVTVDGKAVCEKKCNLQASIRRSICEVRTQLPDGCPKFPWKEAWYDEPEISFGGLIAASAAILLATTSIFVLMREAGLQPFALYKEPKNAEQASLLSEQRSDR</sequence>
<keyword evidence="5" id="KW-0325">Glycoprotein</keyword>
<dbReference type="RefSeq" id="XP_003080745.2">
    <property type="nucleotide sequence ID" value="XM_003080697.2"/>
</dbReference>
<comment type="caution">
    <text evidence="8">The sequence shown here is derived from an EMBL/GenBank/DDBJ whole genome shotgun (WGS) entry which is preliminary data.</text>
</comment>
<feature type="transmembrane region" description="Helical" evidence="7">
    <location>
        <begin position="601"/>
        <end position="622"/>
    </location>
</feature>
<proteinExistence type="inferred from homology"/>
<dbReference type="InterPro" id="IPR004911">
    <property type="entry name" value="Interferon-induced_GILT"/>
</dbReference>
<keyword evidence="7" id="KW-0472">Membrane</keyword>
<evidence type="ECO:0000313" key="8">
    <source>
        <dbReference type="EMBL" id="CEG01450.1"/>
    </source>
</evidence>
<comment type="similarity">
    <text evidence="2">Belongs to the GILT family.</text>
</comment>
<gene>
    <name evidence="8" type="ORF">OT_ostta08g01770</name>
</gene>
<dbReference type="GO" id="GO:0005576">
    <property type="term" value="C:extracellular region"/>
    <property type="evidence" value="ECO:0007669"/>
    <property type="project" value="UniProtKB-SubCell"/>
</dbReference>
<name>A0A090MCM6_OSTTA</name>
<dbReference type="STRING" id="70448.A0A090MCM6"/>
<reference evidence="8 9" key="2">
    <citation type="journal article" date="2014" name="BMC Genomics">
        <title>An improved genome of the model marine alga Ostreococcus tauri unfolds by assessing Illumina de novo assemblies.</title>
        <authorList>
            <person name="Blanc-Mathieu R."/>
            <person name="Verhelst B."/>
            <person name="Derelle E."/>
            <person name="Rombauts S."/>
            <person name="Bouget F.Y."/>
            <person name="Carre I."/>
            <person name="Chateau A."/>
            <person name="Eyre-Walker A."/>
            <person name="Grimsley N."/>
            <person name="Moreau H."/>
            <person name="Piegu B."/>
            <person name="Rivals E."/>
            <person name="Schackwitz W."/>
            <person name="Van de Peer Y."/>
            <person name="Piganeau G."/>
        </authorList>
    </citation>
    <scope>NUCLEOTIDE SEQUENCE [LARGE SCALE GENOMIC DNA]</scope>
    <source>
        <strain evidence="9">OTTH 0595 / CCAP 157/2 / RCC745</strain>
    </source>
</reference>
<dbReference type="GeneID" id="9831396"/>
<evidence type="ECO:0000256" key="5">
    <source>
        <dbReference type="ARBA" id="ARBA00023180"/>
    </source>
</evidence>
<keyword evidence="4" id="KW-0732">Signal</keyword>
<organism evidence="8 9">
    <name type="scientific">Ostreococcus tauri</name>
    <name type="common">Marine green alga</name>
    <dbReference type="NCBI Taxonomy" id="70448"/>
    <lineage>
        <taxon>Eukaryota</taxon>
        <taxon>Viridiplantae</taxon>
        <taxon>Chlorophyta</taxon>
        <taxon>Mamiellophyceae</taxon>
        <taxon>Mamiellales</taxon>
        <taxon>Bathycoccaceae</taxon>
        <taxon>Ostreococcus</taxon>
    </lineage>
</organism>
<keyword evidence="7" id="KW-0812">Transmembrane</keyword>
<comment type="subcellular location">
    <subcellularLocation>
        <location evidence="1">Secreted</location>
    </subcellularLocation>
</comment>
<feature type="region of interest" description="Disordered" evidence="6">
    <location>
        <begin position="174"/>
        <end position="193"/>
    </location>
</feature>
<dbReference type="PANTHER" id="PTHR13234:SF8">
    <property type="entry name" value="GAMMA-INTERFERON-INDUCIBLE LYSOSOMAL THIOL REDUCTASE"/>
    <property type="match status" value="1"/>
</dbReference>
<keyword evidence="9" id="KW-1185">Reference proteome</keyword>
<dbReference type="Proteomes" id="UP000009170">
    <property type="component" value="Unassembled WGS sequence"/>
</dbReference>
<protein>
    <submittedName>
        <fullName evidence="8">Gamma interferon inducible lysosomal thiol reductase GILT</fullName>
    </submittedName>
</protein>
<reference evidence="9" key="1">
    <citation type="journal article" date="2006" name="Proc. Natl. Acad. Sci. U.S.A.">
        <title>Genome analysis of the smallest free-living eukaryote Ostreococcus tauri unveils many unique features.</title>
        <authorList>
            <person name="Derelle E."/>
            <person name="Ferraz C."/>
            <person name="Rombauts S."/>
            <person name="Rouze P."/>
            <person name="Worden A.Z."/>
            <person name="Robbens S."/>
            <person name="Partensky F."/>
            <person name="Degroeve S."/>
            <person name="Echeynie S."/>
            <person name="Cooke R."/>
            <person name="Saeys Y."/>
            <person name="Wuyts J."/>
            <person name="Jabbari K."/>
            <person name="Bowler C."/>
            <person name="Panaud O."/>
            <person name="Piegu B."/>
            <person name="Ball S.G."/>
            <person name="Ral J.-P."/>
            <person name="Bouget F.-Y."/>
            <person name="Piganeau G."/>
            <person name="De Baets B."/>
            <person name="Picard A."/>
            <person name="Delseny M."/>
            <person name="Demaille J."/>
            <person name="Van de Peer Y."/>
            <person name="Moreau H."/>
        </authorList>
    </citation>
    <scope>NUCLEOTIDE SEQUENCE [LARGE SCALE GENOMIC DNA]</scope>
    <source>
        <strain evidence="9">OTTH 0595 / CCAP 157/2 / RCC745</strain>
    </source>
</reference>
<dbReference type="PANTHER" id="PTHR13234">
    <property type="entry name" value="GAMMA-INTERFERON INDUCIBLE LYSOSOMAL THIOL REDUCTASE GILT"/>
    <property type="match status" value="1"/>
</dbReference>
<dbReference type="AlphaFoldDB" id="A0A090MCM6"/>
<keyword evidence="3" id="KW-0964">Secreted</keyword>
<evidence type="ECO:0000256" key="6">
    <source>
        <dbReference type="SAM" id="MobiDB-lite"/>
    </source>
</evidence>
<keyword evidence="7" id="KW-1133">Transmembrane helix</keyword>
<dbReference type="EMBL" id="CAID01000008">
    <property type="protein sequence ID" value="CEG01450.1"/>
    <property type="molecule type" value="Genomic_DNA"/>
</dbReference>
<dbReference type="KEGG" id="ota:OT_ostta08g01770"/>
<evidence type="ECO:0000313" key="9">
    <source>
        <dbReference type="Proteomes" id="UP000009170"/>
    </source>
</evidence>
<evidence type="ECO:0000256" key="2">
    <source>
        <dbReference type="ARBA" id="ARBA00005679"/>
    </source>
</evidence>
<dbReference type="GO" id="GO:0016671">
    <property type="term" value="F:oxidoreductase activity, acting on a sulfur group of donors, disulfide as acceptor"/>
    <property type="evidence" value="ECO:0007669"/>
    <property type="project" value="InterPro"/>
</dbReference>